<evidence type="ECO:0008006" key="3">
    <source>
        <dbReference type="Google" id="ProtNLM"/>
    </source>
</evidence>
<name>A0ABS2L7S3_9MICO</name>
<dbReference type="EMBL" id="JAFBBU010000001">
    <property type="protein sequence ID" value="MBM7473155.1"/>
    <property type="molecule type" value="Genomic_DNA"/>
</dbReference>
<dbReference type="RefSeq" id="WP_205110386.1">
    <property type="nucleotide sequence ID" value="NZ_BAAAHT010000014.1"/>
</dbReference>
<evidence type="ECO:0000313" key="1">
    <source>
        <dbReference type="EMBL" id="MBM7473155.1"/>
    </source>
</evidence>
<keyword evidence="2" id="KW-1185">Reference proteome</keyword>
<organism evidence="1 2">
    <name type="scientific">Subtercola frigoramans</name>
    <dbReference type="NCBI Taxonomy" id="120298"/>
    <lineage>
        <taxon>Bacteria</taxon>
        <taxon>Bacillati</taxon>
        <taxon>Actinomycetota</taxon>
        <taxon>Actinomycetes</taxon>
        <taxon>Micrococcales</taxon>
        <taxon>Microbacteriaceae</taxon>
        <taxon>Subtercola</taxon>
    </lineage>
</organism>
<gene>
    <name evidence="1" type="ORF">JOE66_002789</name>
</gene>
<sequence length="172" mass="18470">MPIYEFVATLDRAIDDEDYDELFDSGLDDITPATEQGIGILMVTRSAESLIAAIVSVVEDAREAGFVVTGVKDEDLVSLKTIATRLGRSYESLRLLAIGKRGPGGFPPSLSSDGWSLYSWAAVSKWLNTNNYANLDPASIDHLALVAADHLLQARSLVDAPTFETLAPLTAA</sequence>
<dbReference type="Proteomes" id="UP000776164">
    <property type="component" value="Unassembled WGS sequence"/>
</dbReference>
<proteinExistence type="predicted"/>
<accession>A0ABS2L7S3</accession>
<reference evidence="1 2" key="1">
    <citation type="submission" date="2021-01" db="EMBL/GenBank/DDBJ databases">
        <title>Sequencing the genomes of 1000 actinobacteria strains.</title>
        <authorList>
            <person name="Klenk H.-P."/>
        </authorList>
    </citation>
    <scope>NUCLEOTIDE SEQUENCE [LARGE SCALE GENOMIC DNA]</scope>
    <source>
        <strain evidence="1 2">DSM 13057</strain>
    </source>
</reference>
<comment type="caution">
    <text evidence="1">The sequence shown here is derived from an EMBL/GenBank/DDBJ whole genome shotgun (WGS) entry which is preliminary data.</text>
</comment>
<evidence type="ECO:0000313" key="2">
    <source>
        <dbReference type="Proteomes" id="UP000776164"/>
    </source>
</evidence>
<protein>
    <recommendedName>
        <fullName evidence="3">DNA-binding protein</fullName>
    </recommendedName>
</protein>